<dbReference type="AlphaFoldDB" id="A0ABD1WL90"/>
<comment type="caution">
    <text evidence="2">The sequence shown here is derived from an EMBL/GenBank/DDBJ whole genome shotgun (WGS) entry which is preliminary data.</text>
</comment>
<feature type="coiled-coil region" evidence="1">
    <location>
        <begin position="54"/>
        <end position="103"/>
    </location>
</feature>
<reference evidence="3" key="1">
    <citation type="submission" date="2024-07" db="EMBL/GenBank/DDBJ databases">
        <title>Two chromosome-level genome assemblies of Korean endemic species Abeliophyllum distichum and Forsythia ovata (Oleaceae).</title>
        <authorList>
            <person name="Jang H."/>
        </authorList>
    </citation>
    <scope>NUCLEOTIDE SEQUENCE [LARGE SCALE GENOMIC DNA]</scope>
</reference>
<keyword evidence="3" id="KW-1185">Reference proteome</keyword>
<dbReference type="EMBL" id="JBFOLJ010000003">
    <property type="protein sequence ID" value="KAL2550326.1"/>
    <property type="molecule type" value="Genomic_DNA"/>
</dbReference>
<evidence type="ECO:0000313" key="3">
    <source>
        <dbReference type="Proteomes" id="UP001604277"/>
    </source>
</evidence>
<organism evidence="2 3">
    <name type="scientific">Forsythia ovata</name>
    <dbReference type="NCBI Taxonomy" id="205694"/>
    <lineage>
        <taxon>Eukaryota</taxon>
        <taxon>Viridiplantae</taxon>
        <taxon>Streptophyta</taxon>
        <taxon>Embryophyta</taxon>
        <taxon>Tracheophyta</taxon>
        <taxon>Spermatophyta</taxon>
        <taxon>Magnoliopsida</taxon>
        <taxon>eudicotyledons</taxon>
        <taxon>Gunneridae</taxon>
        <taxon>Pentapetalae</taxon>
        <taxon>asterids</taxon>
        <taxon>lamiids</taxon>
        <taxon>Lamiales</taxon>
        <taxon>Oleaceae</taxon>
        <taxon>Forsythieae</taxon>
        <taxon>Forsythia</taxon>
    </lineage>
</organism>
<gene>
    <name evidence="2" type="ORF">Fot_11856</name>
</gene>
<sequence length="185" mass="21659">MLSIAKNVDFEATTVHKIKKGAEAAFKTFENERAEHMEGEQYRLRENDMLPMKLKEVESQAEQLQAKVDSNMQKFKEVLRSKMARAEEAVKSLDFEKTRANEAIEMWKAYPVFEAMQQEIYCINLEDVVSFIEEKKPEYNIDFLHEAVKKSMLRLAHLPHLLWARQIMISPLHNFLLGIFVNLVI</sequence>
<proteinExistence type="predicted"/>
<accession>A0ABD1WL90</accession>
<name>A0ABD1WL90_9LAMI</name>
<evidence type="ECO:0000256" key="1">
    <source>
        <dbReference type="SAM" id="Coils"/>
    </source>
</evidence>
<dbReference type="Proteomes" id="UP001604277">
    <property type="component" value="Unassembled WGS sequence"/>
</dbReference>
<keyword evidence="1" id="KW-0175">Coiled coil</keyword>
<protein>
    <submittedName>
        <fullName evidence="2">Uncharacterized protein</fullName>
    </submittedName>
</protein>
<evidence type="ECO:0000313" key="2">
    <source>
        <dbReference type="EMBL" id="KAL2550326.1"/>
    </source>
</evidence>